<keyword evidence="1" id="KW-0689">Ribosomal protein</keyword>
<dbReference type="InterPro" id="IPR036838">
    <property type="entry name" value="Ribosomal_uS10_dom_sf"/>
</dbReference>
<dbReference type="GO" id="GO:0005840">
    <property type="term" value="C:ribosome"/>
    <property type="evidence" value="ECO:0007669"/>
    <property type="project" value="UniProtKB-KW"/>
</dbReference>
<organism evidence="1">
    <name type="scientific">Xenorhabdus szentirmaii</name>
    <dbReference type="NCBI Taxonomy" id="290112"/>
    <lineage>
        <taxon>Bacteria</taxon>
        <taxon>Pseudomonadati</taxon>
        <taxon>Pseudomonadota</taxon>
        <taxon>Gammaproteobacteria</taxon>
        <taxon>Enterobacterales</taxon>
        <taxon>Morganellaceae</taxon>
        <taxon>Xenorhabdus</taxon>
    </lineage>
</organism>
<accession>A0AAW3YUA8</accession>
<dbReference type="AlphaFoldDB" id="A0AAW3YUA8"/>
<keyword evidence="1" id="KW-0687">Ribonucleoprotein</keyword>
<dbReference type="Gene3D" id="3.30.70.600">
    <property type="entry name" value="Ribosomal protein S10 domain"/>
    <property type="match status" value="1"/>
</dbReference>
<protein>
    <submittedName>
        <fullName evidence="1">30S ribosomal protein S10</fullName>
    </submittedName>
</protein>
<gene>
    <name evidence="1" type="primary">rpsJ</name>
    <name evidence="1" type="ORF">ID854_08380</name>
</gene>
<sequence>MAKEKIRIRLKAYDHRILDQSAEKIV</sequence>
<feature type="non-terminal residue" evidence="1">
    <location>
        <position position="26"/>
    </location>
</feature>
<name>A0AAW3YUA8_9GAMM</name>
<dbReference type="Proteomes" id="UP001193920">
    <property type="component" value="Unassembled WGS sequence"/>
</dbReference>
<comment type="caution">
    <text evidence="1">The sequence shown here is derived from an EMBL/GenBank/DDBJ whole genome shotgun (WGS) entry which is preliminary data.</text>
</comment>
<proteinExistence type="predicted"/>
<dbReference type="EMBL" id="JACXBF010000192">
    <property type="protein sequence ID" value="MBD2800474.1"/>
    <property type="molecule type" value="Genomic_DNA"/>
</dbReference>
<reference evidence="1" key="1">
    <citation type="submission" date="2020-09" db="EMBL/GenBank/DDBJ databases">
        <authorList>
            <person name="Palma L."/>
            <person name="Caballero P."/>
            <person name="Berry C."/>
            <person name="Del Valle E."/>
        </authorList>
    </citation>
    <scope>NUCLEOTIDE SEQUENCE</scope>
    <source>
        <strain evidence="1">M</strain>
    </source>
</reference>
<reference evidence="1" key="2">
    <citation type="journal article" date="2024" name="Toxins">
        <title>Genome Sequence Analysis of Native Xenorhabdus Strains Isolated from Entomopathogenic Nematodes in Argentina.</title>
        <authorList>
            <person name="Palma L."/>
            <person name="Frizzo L."/>
            <person name="Kaiser S."/>
            <person name="Berry C."/>
            <person name="Caballero P."/>
            <person name="Bode H.B."/>
            <person name="Del Valle E.E."/>
        </authorList>
    </citation>
    <scope>NUCLEOTIDE SEQUENCE</scope>
    <source>
        <strain evidence="1">M</strain>
    </source>
</reference>
<evidence type="ECO:0000313" key="1">
    <source>
        <dbReference type="EMBL" id="MBD2800474.1"/>
    </source>
</evidence>